<keyword evidence="5 7" id="KW-1133">Transmembrane helix</keyword>
<dbReference type="InterPro" id="IPR032808">
    <property type="entry name" value="DoxX"/>
</dbReference>
<dbReference type="GO" id="GO:0005886">
    <property type="term" value="C:plasma membrane"/>
    <property type="evidence" value="ECO:0007669"/>
    <property type="project" value="UniProtKB-SubCell"/>
</dbReference>
<dbReference type="EMBL" id="FOSL01000009">
    <property type="protein sequence ID" value="SFK62966.1"/>
    <property type="molecule type" value="Genomic_DNA"/>
</dbReference>
<reference evidence="8 9" key="1">
    <citation type="submission" date="2016-10" db="EMBL/GenBank/DDBJ databases">
        <authorList>
            <person name="Varghese N."/>
            <person name="Submissions S."/>
        </authorList>
    </citation>
    <scope>NUCLEOTIDE SEQUENCE [LARGE SCALE GENOMIC DNA]</scope>
    <source>
        <strain evidence="8 9">DSM 21822</strain>
    </source>
</reference>
<dbReference type="PANTHER" id="PTHR33452:SF1">
    <property type="entry name" value="INNER MEMBRANE PROTEIN YPHA-RELATED"/>
    <property type="match status" value="1"/>
</dbReference>
<evidence type="ECO:0000256" key="1">
    <source>
        <dbReference type="ARBA" id="ARBA00004651"/>
    </source>
</evidence>
<gene>
    <name evidence="8" type="ORF">SAMN04488498_109149</name>
</gene>
<evidence type="ECO:0000256" key="4">
    <source>
        <dbReference type="ARBA" id="ARBA00022692"/>
    </source>
</evidence>
<evidence type="ECO:0000313" key="8">
    <source>
        <dbReference type="EMBL" id="SFK62966.1"/>
    </source>
</evidence>
<organism evidence="8 9">
    <name type="scientific">Neomesorhizobium albiziae</name>
    <dbReference type="NCBI Taxonomy" id="335020"/>
    <lineage>
        <taxon>Bacteria</taxon>
        <taxon>Pseudomonadati</taxon>
        <taxon>Pseudomonadota</taxon>
        <taxon>Alphaproteobacteria</taxon>
        <taxon>Hyphomicrobiales</taxon>
        <taxon>Phyllobacteriaceae</taxon>
        <taxon>Neomesorhizobium</taxon>
    </lineage>
</organism>
<comment type="similarity">
    <text evidence="2">Belongs to the DoxX family.</text>
</comment>
<feature type="transmembrane region" description="Helical" evidence="7">
    <location>
        <begin position="46"/>
        <end position="64"/>
    </location>
</feature>
<keyword evidence="9" id="KW-1185">Reference proteome</keyword>
<dbReference type="AlphaFoldDB" id="A0A1I4B516"/>
<protein>
    <submittedName>
        <fullName evidence="8">Putative oxidoreductase</fullName>
    </submittedName>
</protein>
<dbReference type="InterPro" id="IPR051907">
    <property type="entry name" value="DoxX-like_oxidoreductase"/>
</dbReference>
<evidence type="ECO:0000256" key="3">
    <source>
        <dbReference type="ARBA" id="ARBA00022475"/>
    </source>
</evidence>
<dbReference type="Proteomes" id="UP000323300">
    <property type="component" value="Unassembled WGS sequence"/>
</dbReference>
<keyword evidence="4 7" id="KW-0812">Transmembrane</keyword>
<keyword evidence="6 7" id="KW-0472">Membrane</keyword>
<dbReference type="OrthoDB" id="9810206at2"/>
<feature type="transmembrane region" description="Helical" evidence="7">
    <location>
        <begin position="5"/>
        <end position="26"/>
    </location>
</feature>
<proteinExistence type="inferred from homology"/>
<evidence type="ECO:0000313" key="9">
    <source>
        <dbReference type="Proteomes" id="UP000323300"/>
    </source>
</evidence>
<feature type="transmembrane region" description="Helical" evidence="7">
    <location>
        <begin position="71"/>
        <end position="90"/>
    </location>
</feature>
<accession>A0A1I4B516</accession>
<evidence type="ECO:0000256" key="6">
    <source>
        <dbReference type="ARBA" id="ARBA00023136"/>
    </source>
</evidence>
<sequence length="129" mass="13727">MPNALIVVVGRVLLSVIFILGGFHQLMDISGTAAYFETYNLPAPTVLPVLTGILELFGGLAVLIGFQTRIAAYALALYCIATALVAHMGWDDVNQLIHFQKNLAMAGGFLVLAVFGPGAYSLDSRSDRG</sequence>
<evidence type="ECO:0000256" key="5">
    <source>
        <dbReference type="ARBA" id="ARBA00022989"/>
    </source>
</evidence>
<feature type="transmembrane region" description="Helical" evidence="7">
    <location>
        <begin position="102"/>
        <end position="122"/>
    </location>
</feature>
<name>A0A1I4B516_9HYPH</name>
<dbReference type="PANTHER" id="PTHR33452">
    <property type="entry name" value="OXIDOREDUCTASE CATD-RELATED"/>
    <property type="match status" value="1"/>
</dbReference>
<comment type="subcellular location">
    <subcellularLocation>
        <location evidence="1">Cell membrane</location>
        <topology evidence="1">Multi-pass membrane protein</topology>
    </subcellularLocation>
</comment>
<dbReference type="Pfam" id="PF07681">
    <property type="entry name" value="DoxX"/>
    <property type="match status" value="1"/>
</dbReference>
<dbReference type="RefSeq" id="WP_149761180.1">
    <property type="nucleotide sequence ID" value="NZ_BSPE01000078.1"/>
</dbReference>
<evidence type="ECO:0000256" key="2">
    <source>
        <dbReference type="ARBA" id="ARBA00006679"/>
    </source>
</evidence>
<keyword evidence="3" id="KW-1003">Cell membrane</keyword>
<evidence type="ECO:0000256" key="7">
    <source>
        <dbReference type="SAM" id="Phobius"/>
    </source>
</evidence>